<name>A0A2S2PBW2_SCHGA</name>
<dbReference type="EMBL" id="GGMR01014253">
    <property type="protein sequence ID" value="MBY26872.1"/>
    <property type="molecule type" value="Transcribed_RNA"/>
</dbReference>
<evidence type="ECO:0008006" key="2">
    <source>
        <dbReference type="Google" id="ProtNLM"/>
    </source>
</evidence>
<evidence type="ECO:0000313" key="1">
    <source>
        <dbReference type="EMBL" id="MBY26872.1"/>
    </source>
</evidence>
<accession>A0A2S2PBW2</accession>
<sequence length="150" mass="16327">MKKCPGYMDRKVFKFGMEDAGPGPAAYGTRTTVGRLNRLPTVTDAPSCSMHKKLDIGNETDGPGPVVYNLARLTCRGRALAPQYSMAKKLPVDADMDNPGPAAYMPRVPAKGPVPKMLFPLVDPDPVMSEILLLFYNITTIRLTNYTGPP</sequence>
<proteinExistence type="predicted"/>
<gene>
    <name evidence="1" type="ORF">g.95762</name>
</gene>
<reference evidence="1" key="1">
    <citation type="submission" date="2018-04" db="EMBL/GenBank/DDBJ databases">
        <title>Transcriptome of Schizaphis graminum biotype I.</title>
        <authorList>
            <person name="Scully E.D."/>
            <person name="Geib S.M."/>
            <person name="Palmer N.A."/>
            <person name="Koch K."/>
            <person name="Bradshaw J."/>
            <person name="Heng-Moss T."/>
            <person name="Sarath G."/>
        </authorList>
    </citation>
    <scope>NUCLEOTIDE SEQUENCE</scope>
</reference>
<dbReference type="AlphaFoldDB" id="A0A2S2PBW2"/>
<organism evidence="1">
    <name type="scientific">Schizaphis graminum</name>
    <name type="common">Green bug aphid</name>
    <dbReference type="NCBI Taxonomy" id="13262"/>
    <lineage>
        <taxon>Eukaryota</taxon>
        <taxon>Metazoa</taxon>
        <taxon>Ecdysozoa</taxon>
        <taxon>Arthropoda</taxon>
        <taxon>Hexapoda</taxon>
        <taxon>Insecta</taxon>
        <taxon>Pterygota</taxon>
        <taxon>Neoptera</taxon>
        <taxon>Paraneoptera</taxon>
        <taxon>Hemiptera</taxon>
        <taxon>Sternorrhyncha</taxon>
        <taxon>Aphidomorpha</taxon>
        <taxon>Aphidoidea</taxon>
        <taxon>Aphididae</taxon>
        <taxon>Aphidini</taxon>
        <taxon>Schizaphis</taxon>
    </lineage>
</organism>
<protein>
    <recommendedName>
        <fullName evidence="2">Outer dense fiber protein 3</fullName>
    </recommendedName>
</protein>